<protein>
    <submittedName>
        <fullName evidence="2">Uncharacterized protein</fullName>
    </submittedName>
</protein>
<accession>A0A6L5BB11</accession>
<sequence length="205" mass="21739">MVFVGPFAAGITIATIVLESSMAGITITIAVLSHQQRGSSIRLFRAILLLCWSHYGVSRFSSIDKSRIVGAQSLVAIQNSSGSMCAYTSPITSIAISTLTEGKLSFDVPMIRAEFLSGQASVGGGVGNSKRRRRNATDPAWFYLHAFCQSSAYTVGVSGWGTSLKIGGDSPGITYDKHRNIGINLFCLGTFEGSMSPLPTGFGNE</sequence>
<gene>
    <name evidence="2" type="ORF">AG4045_025034</name>
</gene>
<proteinExistence type="predicted"/>
<keyword evidence="3" id="KW-1185">Reference proteome</keyword>
<keyword evidence="1" id="KW-0472">Membrane</keyword>
<dbReference type="EMBL" id="WRXP01000799">
    <property type="protein sequence ID" value="KAF1002595.1"/>
    <property type="molecule type" value="Genomic_DNA"/>
</dbReference>
<feature type="transmembrane region" description="Helical" evidence="1">
    <location>
        <begin position="6"/>
        <end position="32"/>
    </location>
</feature>
<dbReference type="PANTHER" id="PTHR23130:SF199">
    <property type="entry name" value="CYTOCHROME B561 AND DOMON DOMAIN-CONTAINING PROTEIN"/>
    <property type="match status" value="1"/>
</dbReference>
<reference evidence="2" key="1">
    <citation type="submission" date="2020-01" db="EMBL/GenBank/DDBJ databases">
        <title>The Celery Genome Sequence Reveals Sequential Paleo-tetraploidization, Resistance Gene Elimination, Karyotype Evolution, and Functional Innovation in Apiales.</title>
        <authorList>
            <person name="Song X."/>
        </authorList>
    </citation>
    <scope>NUCLEOTIDE SEQUENCE</scope>
    <source>
        <tissue evidence="2">Leaf</tissue>
    </source>
</reference>
<evidence type="ECO:0000256" key="1">
    <source>
        <dbReference type="SAM" id="Phobius"/>
    </source>
</evidence>
<dbReference type="Proteomes" id="UP000593563">
    <property type="component" value="Unassembled WGS sequence"/>
</dbReference>
<comment type="caution">
    <text evidence="2">The sequence shown here is derived from an EMBL/GenBank/DDBJ whole genome shotgun (WGS) entry which is preliminary data.</text>
</comment>
<dbReference type="PANTHER" id="PTHR23130">
    <property type="entry name" value="CYTOCHROME B561 AND DOMON DOMAIN-CONTAINING PROTEIN"/>
    <property type="match status" value="1"/>
</dbReference>
<name>A0A6L5BB11_APIGR</name>
<evidence type="ECO:0000313" key="3">
    <source>
        <dbReference type="Proteomes" id="UP000593563"/>
    </source>
</evidence>
<keyword evidence="1" id="KW-1133">Transmembrane helix</keyword>
<evidence type="ECO:0000313" key="2">
    <source>
        <dbReference type="EMBL" id="KAF1002595.1"/>
    </source>
</evidence>
<keyword evidence="1" id="KW-0812">Transmembrane</keyword>
<organism evidence="2 3">
    <name type="scientific">Apium graveolens</name>
    <name type="common">Celery</name>
    <dbReference type="NCBI Taxonomy" id="4045"/>
    <lineage>
        <taxon>Eukaryota</taxon>
        <taxon>Viridiplantae</taxon>
        <taxon>Streptophyta</taxon>
        <taxon>Embryophyta</taxon>
        <taxon>Tracheophyta</taxon>
        <taxon>Spermatophyta</taxon>
        <taxon>Magnoliopsida</taxon>
        <taxon>eudicotyledons</taxon>
        <taxon>Gunneridae</taxon>
        <taxon>Pentapetalae</taxon>
        <taxon>asterids</taxon>
        <taxon>campanulids</taxon>
        <taxon>Apiales</taxon>
        <taxon>Apiaceae</taxon>
        <taxon>Apioideae</taxon>
        <taxon>apioid superclade</taxon>
        <taxon>Apieae</taxon>
        <taxon>Apium</taxon>
    </lineage>
</organism>
<dbReference type="AlphaFoldDB" id="A0A6L5BB11"/>